<accession>A0A6G1KC42</accession>
<protein>
    <recommendedName>
        <fullName evidence="9">FAR-17a/AIG1-like protein</fullName>
    </recommendedName>
</protein>
<dbReference type="InterPro" id="IPR006838">
    <property type="entry name" value="ADTRP_AIG1"/>
</dbReference>
<feature type="transmembrane region" description="Helical" evidence="6">
    <location>
        <begin position="156"/>
        <end position="173"/>
    </location>
</feature>
<dbReference type="GO" id="GO:0012505">
    <property type="term" value="C:endomembrane system"/>
    <property type="evidence" value="ECO:0007669"/>
    <property type="project" value="UniProtKB-SubCell"/>
</dbReference>
<reference evidence="7" key="1">
    <citation type="journal article" date="2020" name="Stud. Mycol.">
        <title>101 Dothideomycetes genomes: a test case for predicting lifestyles and emergence of pathogens.</title>
        <authorList>
            <person name="Haridas S."/>
            <person name="Albert R."/>
            <person name="Binder M."/>
            <person name="Bloem J."/>
            <person name="Labutti K."/>
            <person name="Salamov A."/>
            <person name="Andreopoulos B."/>
            <person name="Baker S."/>
            <person name="Barry K."/>
            <person name="Bills G."/>
            <person name="Bluhm B."/>
            <person name="Cannon C."/>
            <person name="Castanera R."/>
            <person name="Culley D."/>
            <person name="Daum C."/>
            <person name="Ezra D."/>
            <person name="Gonzalez J."/>
            <person name="Henrissat B."/>
            <person name="Kuo A."/>
            <person name="Liang C."/>
            <person name="Lipzen A."/>
            <person name="Lutzoni F."/>
            <person name="Magnuson J."/>
            <person name="Mondo S."/>
            <person name="Nolan M."/>
            <person name="Ohm R."/>
            <person name="Pangilinan J."/>
            <person name="Park H.-J."/>
            <person name="Ramirez L."/>
            <person name="Alfaro M."/>
            <person name="Sun H."/>
            <person name="Tritt A."/>
            <person name="Yoshinaga Y."/>
            <person name="Zwiers L.-H."/>
            <person name="Turgeon B."/>
            <person name="Goodwin S."/>
            <person name="Spatafora J."/>
            <person name="Crous P."/>
            <person name="Grigoriev I."/>
        </authorList>
    </citation>
    <scope>NUCLEOTIDE SEQUENCE</scope>
    <source>
        <strain evidence="7">CBS 279.74</strain>
    </source>
</reference>
<evidence type="ECO:0000313" key="7">
    <source>
        <dbReference type="EMBL" id="KAF2710436.1"/>
    </source>
</evidence>
<keyword evidence="3 6" id="KW-1133">Transmembrane helix</keyword>
<comment type="subcellular location">
    <subcellularLocation>
        <location evidence="1">Endomembrane system</location>
        <topology evidence="1">Multi-pass membrane protein</topology>
    </subcellularLocation>
</comment>
<evidence type="ECO:0008006" key="9">
    <source>
        <dbReference type="Google" id="ProtNLM"/>
    </source>
</evidence>
<name>A0A6G1KC42_9PLEO</name>
<dbReference type="Proteomes" id="UP000799428">
    <property type="component" value="Unassembled WGS sequence"/>
</dbReference>
<feature type="transmembrane region" description="Helical" evidence="6">
    <location>
        <begin position="197"/>
        <end position="218"/>
    </location>
</feature>
<feature type="transmembrane region" description="Helical" evidence="6">
    <location>
        <begin position="78"/>
        <end position="96"/>
    </location>
</feature>
<gene>
    <name evidence="7" type="ORF">K504DRAFT_501702</name>
</gene>
<evidence type="ECO:0000313" key="8">
    <source>
        <dbReference type="Proteomes" id="UP000799428"/>
    </source>
</evidence>
<dbReference type="PANTHER" id="PTHR10989:SF16">
    <property type="entry name" value="AT02829P-RELATED"/>
    <property type="match status" value="1"/>
</dbReference>
<evidence type="ECO:0000256" key="1">
    <source>
        <dbReference type="ARBA" id="ARBA00004127"/>
    </source>
</evidence>
<feature type="region of interest" description="Disordered" evidence="5">
    <location>
        <begin position="1"/>
        <end position="29"/>
    </location>
</feature>
<evidence type="ECO:0000256" key="2">
    <source>
        <dbReference type="ARBA" id="ARBA00022692"/>
    </source>
</evidence>
<feature type="transmembrane region" description="Helical" evidence="6">
    <location>
        <begin position="118"/>
        <end position="135"/>
    </location>
</feature>
<evidence type="ECO:0000256" key="5">
    <source>
        <dbReference type="SAM" id="MobiDB-lite"/>
    </source>
</evidence>
<feature type="transmembrane region" description="Helical" evidence="6">
    <location>
        <begin position="44"/>
        <end position="71"/>
    </location>
</feature>
<organism evidence="7 8">
    <name type="scientific">Pleomassaria siparia CBS 279.74</name>
    <dbReference type="NCBI Taxonomy" id="1314801"/>
    <lineage>
        <taxon>Eukaryota</taxon>
        <taxon>Fungi</taxon>
        <taxon>Dikarya</taxon>
        <taxon>Ascomycota</taxon>
        <taxon>Pezizomycotina</taxon>
        <taxon>Dothideomycetes</taxon>
        <taxon>Pleosporomycetidae</taxon>
        <taxon>Pleosporales</taxon>
        <taxon>Pleomassariaceae</taxon>
        <taxon>Pleomassaria</taxon>
    </lineage>
</organism>
<dbReference type="EMBL" id="MU005769">
    <property type="protein sequence ID" value="KAF2710436.1"/>
    <property type="molecule type" value="Genomic_DNA"/>
</dbReference>
<evidence type="ECO:0000256" key="6">
    <source>
        <dbReference type="SAM" id="Phobius"/>
    </source>
</evidence>
<dbReference type="AlphaFoldDB" id="A0A6G1KC42"/>
<keyword evidence="8" id="KW-1185">Reference proteome</keyword>
<keyword evidence="2 6" id="KW-0812">Transmembrane</keyword>
<dbReference type="GO" id="GO:0016020">
    <property type="term" value="C:membrane"/>
    <property type="evidence" value="ECO:0007669"/>
    <property type="project" value="InterPro"/>
</dbReference>
<sequence>MNPSERAPKTTSSRRHPLDESSPSSRGFSSGALHSTSYGWHLQYLTIIGITLSTLCFVSGLVADVTASYFFFAIKNHVALAAAPLEILISILYWSLRAVDPSLVVSPDLPMLPLGTDIGFHLVPAVVLTLDAIFFSPPWPSFSKSTPLSPNPNASLVTLVLSSSLAFLYWFWIELCYTHNGFYPYPLFTLLSTSQRVGLFTVSGVLMWLVGAGLRIIYASVNGVEIHQVLRHKGKKEL</sequence>
<dbReference type="Pfam" id="PF04750">
    <property type="entry name" value="Far-17a_AIG1"/>
    <property type="match status" value="1"/>
</dbReference>
<evidence type="ECO:0000256" key="4">
    <source>
        <dbReference type="ARBA" id="ARBA00023136"/>
    </source>
</evidence>
<dbReference type="PANTHER" id="PTHR10989">
    <property type="entry name" value="ANDROGEN-INDUCED PROTEIN 1-RELATED"/>
    <property type="match status" value="1"/>
</dbReference>
<proteinExistence type="predicted"/>
<dbReference type="OrthoDB" id="1898221at2759"/>
<keyword evidence="4 6" id="KW-0472">Membrane</keyword>
<evidence type="ECO:0000256" key="3">
    <source>
        <dbReference type="ARBA" id="ARBA00022989"/>
    </source>
</evidence>